<keyword evidence="1" id="KW-0472">Membrane</keyword>
<proteinExistence type="predicted"/>
<protein>
    <submittedName>
        <fullName evidence="2">Uncharacterized protein</fullName>
    </submittedName>
</protein>
<keyword evidence="3" id="KW-1185">Reference proteome</keyword>
<sequence>MPHLQIAFCGPSVSLQSFYVPGETQELFLFYHHLTPSMSLQEEVAPHLGTLPMDPHVRSTLLSTSLVYLYGLAGTIAIALPTVDPHIPSIMFLATL</sequence>
<organism evidence="2 3">
    <name type="scientific">Roridomyces roridus</name>
    <dbReference type="NCBI Taxonomy" id="1738132"/>
    <lineage>
        <taxon>Eukaryota</taxon>
        <taxon>Fungi</taxon>
        <taxon>Dikarya</taxon>
        <taxon>Basidiomycota</taxon>
        <taxon>Agaricomycotina</taxon>
        <taxon>Agaricomycetes</taxon>
        <taxon>Agaricomycetidae</taxon>
        <taxon>Agaricales</taxon>
        <taxon>Marasmiineae</taxon>
        <taxon>Mycenaceae</taxon>
        <taxon>Roridomyces</taxon>
    </lineage>
</organism>
<dbReference type="EMBL" id="JARKIF010000121">
    <property type="protein sequence ID" value="KAJ7603909.1"/>
    <property type="molecule type" value="Genomic_DNA"/>
</dbReference>
<reference evidence="2" key="1">
    <citation type="submission" date="2023-03" db="EMBL/GenBank/DDBJ databases">
        <title>Massive genome expansion in bonnet fungi (Mycena s.s.) driven by repeated elements and novel gene families across ecological guilds.</title>
        <authorList>
            <consortium name="Lawrence Berkeley National Laboratory"/>
            <person name="Harder C.B."/>
            <person name="Miyauchi S."/>
            <person name="Viragh M."/>
            <person name="Kuo A."/>
            <person name="Thoen E."/>
            <person name="Andreopoulos B."/>
            <person name="Lu D."/>
            <person name="Skrede I."/>
            <person name="Drula E."/>
            <person name="Henrissat B."/>
            <person name="Morin E."/>
            <person name="Kohler A."/>
            <person name="Barry K."/>
            <person name="LaButti K."/>
            <person name="Morin E."/>
            <person name="Salamov A."/>
            <person name="Lipzen A."/>
            <person name="Mereny Z."/>
            <person name="Hegedus B."/>
            <person name="Baldrian P."/>
            <person name="Stursova M."/>
            <person name="Weitz H."/>
            <person name="Taylor A."/>
            <person name="Grigoriev I.V."/>
            <person name="Nagy L.G."/>
            <person name="Martin F."/>
            <person name="Kauserud H."/>
        </authorList>
    </citation>
    <scope>NUCLEOTIDE SEQUENCE</scope>
    <source>
        <strain evidence="2">9284</strain>
    </source>
</reference>
<comment type="caution">
    <text evidence="2">The sequence shown here is derived from an EMBL/GenBank/DDBJ whole genome shotgun (WGS) entry which is preliminary data.</text>
</comment>
<gene>
    <name evidence="2" type="ORF">FB45DRAFT_1044364</name>
</gene>
<evidence type="ECO:0000256" key="1">
    <source>
        <dbReference type="SAM" id="Phobius"/>
    </source>
</evidence>
<keyword evidence="1" id="KW-0812">Transmembrane</keyword>
<evidence type="ECO:0000313" key="2">
    <source>
        <dbReference type="EMBL" id="KAJ7603909.1"/>
    </source>
</evidence>
<keyword evidence="1" id="KW-1133">Transmembrane helix</keyword>
<dbReference type="AlphaFoldDB" id="A0AAD7AYN6"/>
<name>A0AAD7AYN6_9AGAR</name>
<dbReference type="Proteomes" id="UP001221142">
    <property type="component" value="Unassembled WGS sequence"/>
</dbReference>
<feature type="transmembrane region" description="Helical" evidence="1">
    <location>
        <begin position="61"/>
        <end position="83"/>
    </location>
</feature>
<accession>A0AAD7AYN6</accession>
<evidence type="ECO:0000313" key="3">
    <source>
        <dbReference type="Proteomes" id="UP001221142"/>
    </source>
</evidence>